<feature type="region of interest" description="Disordered" evidence="10">
    <location>
        <begin position="531"/>
        <end position="576"/>
    </location>
</feature>
<comment type="similarity">
    <text evidence="2">Belongs to the TAF4 family.</text>
</comment>
<dbReference type="InterPro" id="IPR007900">
    <property type="entry name" value="TAF4_C"/>
</dbReference>
<dbReference type="GeneID" id="71982825"/>
<keyword evidence="4" id="KW-0805">Transcription regulation</keyword>
<evidence type="ECO:0000256" key="5">
    <source>
        <dbReference type="ARBA" id="ARBA00023163"/>
    </source>
</evidence>
<proteinExistence type="inferred from homology"/>
<feature type="compositionally biased region" description="Low complexity" evidence="10">
    <location>
        <begin position="111"/>
        <end position="120"/>
    </location>
</feature>
<feature type="compositionally biased region" description="Basic and acidic residues" evidence="10">
    <location>
        <begin position="558"/>
        <end position="576"/>
    </location>
</feature>
<feature type="region of interest" description="Disordered" evidence="10">
    <location>
        <begin position="1"/>
        <end position="141"/>
    </location>
</feature>
<accession>A0A9Q8LAB0</accession>
<feature type="region of interest" description="Disordered" evidence="10">
    <location>
        <begin position="379"/>
        <end position="409"/>
    </location>
</feature>
<keyword evidence="13" id="KW-1185">Reference proteome</keyword>
<evidence type="ECO:0000256" key="8">
    <source>
        <dbReference type="ARBA" id="ARBA00031747"/>
    </source>
</evidence>
<evidence type="ECO:0000256" key="9">
    <source>
        <dbReference type="SAM" id="Coils"/>
    </source>
</evidence>
<gene>
    <name evidence="12" type="ORF">CLAFUR5_02947</name>
</gene>
<feature type="compositionally biased region" description="Polar residues" evidence="10">
    <location>
        <begin position="74"/>
        <end position="93"/>
    </location>
</feature>
<evidence type="ECO:0000259" key="11">
    <source>
        <dbReference type="Pfam" id="PF05236"/>
    </source>
</evidence>
<keyword evidence="5" id="KW-0804">Transcription</keyword>
<feature type="compositionally biased region" description="Basic and acidic residues" evidence="10">
    <location>
        <begin position="426"/>
        <end position="439"/>
    </location>
</feature>
<feature type="region of interest" description="Disordered" evidence="10">
    <location>
        <begin position="426"/>
        <end position="510"/>
    </location>
</feature>
<evidence type="ECO:0000256" key="4">
    <source>
        <dbReference type="ARBA" id="ARBA00023015"/>
    </source>
</evidence>
<evidence type="ECO:0000313" key="12">
    <source>
        <dbReference type="EMBL" id="UJO13762.1"/>
    </source>
</evidence>
<feature type="compositionally biased region" description="Basic and acidic residues" evidence="10">
    <location>
        <begin position="483"/>
        <end position="495"/>
    </location>
</feature>
<feature type="region of interest" description="Disordered" evidence="10">
    <location>
        <begin position="355"/>
        <end position="374"/>
    </location>
</feature>
<feature type="domain" description="Transcription initiation factor TFIID component TAF4 C-terminal" evidence="11">
    <location>
        <begin position="319"/>
        <end position="599"/>
    </location>
</feature>
<feature type="coiled-coil region" evidence="9">
    <location>
        <begin position="218"/>
        <end position="245"/>
    </location>
</feature>
<feature type="compositionally biased region" description="Low complexity" evidence="10">
    <location>
        <begin position="95"/>
        <end position="104"/>
    </location>
</feature>
<dbReference type="Pfam" id="PF05236">
    <property type="entry name" value="TAF4"/>
    <property type="match status" value="1"/>
</dbReference>
<evidence type="ECO:0000256" key="10">
    <source>
        <dbReference type="SAM" id="MobiDB-lite"/>
    </source>
</evidence>
<organism evidence="12 13">
    <name type="scientific">Passalora fulva</name>
    <name type="common">Tomato leaf mold</name>
    <name type="synonym">Cladosporium fulvum</name>
    <dbReference type="NCBI Taxonomy" id="5499"/>
    <lineage>
        <taxon>Eukaryota</taxon>
        <taxon>Fungi</taxon>
        <taxon>Dikarya</taxon>
        <taxon>Ascomycota</taxon>
        <taxon>Pezizomycotina</taxon>
        <taxon>Dothideomycetes</taxon>
        <taxon>Dothideomycetidae</taxon>
        <taxon>Mycosphaerellales</taxon>
        <taxon>Mycosphaerellaceae</taxon>
        <taxon>Fulvia</taxon>
    </lineage>
</organism>
<dbReference type="RefSeq" id="XP_047758128.1">
    <property type="nucleotide sequence ID" value="XM_047902095.1"/>
</dbReference>
<dbReference type="KEGG" id="ffu:CLAFUR5_02947"/>
<comment type="subcellular location">
    <subcellularLocation>
        <location evidence="1">Nucleus</location>
    </subcellularLocation>
</comment>
<evidence type="ECO:0000313" key="13">
    <source>
        <dbReference type="Proteomes" id="UP000756132"/>
    </source>
</evidence>
<reference evidence="12" key="2">
    <citation type="journal article" date="2022" name="Microb. Genom.">
        <title>A chromosome-scale genome assembly of the tomato pathogen Cladosporium fulvum reveals a compartmentalized genome architecture and the presence of a dispensable chromosome.</title>
        <authorList>
            <person name="Zaccaron A.Z."/>
            <person name="Chen L.H."/>
            <person name="Samaras A."/>
            <person name="Stergiopoulos I."/>
        </authorList>
    </citation>
    <scope>NUCLEOTIDE SEQUENCE</scope>
    <source>
        <strain evidence="12">Race5_Kim</strain>
    </source>
</reference>
<feature type="compositionally biased region" description="Low complexity" evidence="10">
    <location>
        <begin position="496"/>
        <end position="505"/>
    </location>
</feature>
<feature type="compositionally biased region" description="Polar residues" evidence="10">
    <location>
        <begin position="397"/>
        <end position="409"/>
    </location>
</feature>
<feature type="compositionally biased region" description="Low complexity" evidence="10">
    <location>
        <begin position="18"/>
        <end position="29"/>
    </location>
</feature>
<dbReference type="EMBL" id="CP090164">
    <property type="protein sequence ID" value="UJO13762.1"/>
    <property type="molecule type" value="Genomic_DNA"/>
</dbReference>
<dbReference type="OrthoDB" id="21060at2759"/>
<evidence type="ECO:0000256" key="3">
    <source>
        <dbReference type="ARBA" id="ARBA00017306"/>
    </source>
</evidence>
<name>A0A9Q8LAB0_PASFU</name>
<dbReference type="AlphaFoldDB" id="A0A9Q8LAB0"/>
<dbReference type="OMA" id="KYSWMTG"/>
<protein>
    <recommendedName>
        <fullName evidence="3">Transcription initiation factor TFIID subunit 4</fullName>
    </recommendedName>
    <alternativeName>
        <fullName evidence="8">TBP-associated factor 4</fullName>
    </alternativeName>
</protein>
<evidence type="ECO:0000256" key="6">
    <source>
        <dbReference type="ARBA" id="ARBA00023242"/>
    </source>
</evidence>
<keyword evidence="6" id="KW-0539">Nucleus</keyword>
<feature type="compositionally biased region" description="Polar residues" evidence="10">
    <location>
        <begin position="379"/>
        <end position="390"/>
    </location>
</feature>
<keyword evidence="9" id="KW-0175">Coiled coil</keyword>
<evidence type="ECO:0000256" key="7">
    <source>
        <dbReference type="ARBA" id="ARBA00025346"/>
    </source>
</evidence>
<dbReference type="Proteomes" id="UP000756132">
    <property type="component" value="Chromosome 2"/>
</dbReference>
<sequence>MSFSMSPPAQKPPPYPPYQQAASPQAQSPYAPPPAKRQRLSPDARSPQGAAPPYATTPNGMSGYAYGQPVHSPYSPSTSYAGSPQNSFNTPQPYQQPNLPWHQQPQPPQQRPAQSSPPAQNNDRGQMPPPPRPVKEEKEGVDEISDSLFGSGINLKDEENYLHSTWNNRHGAIDSFASNQTNSFGSSTMGSNSFNMLTQETSFGSQGQNGAFAGTMGLERSQEQIENEARRKREQAARLKAERDQFPLNNSFLLGNNVRNRMHFLAQEGGVRLNVQGVYVKNPEHETQTQVMVNGDGSQGVAAVDKAASKVEQGAPMEHIISLLSLAGGERLRSLVGDAYGLARARRYGDHGRVVPPEFADTAEGAGDKSQDTVVPESITGTQWDKTQASEPELNGEIQTNGDRSTPQAMQTVSFQGALNARLRELADRDRKAEKERQKKREARKKKAAESGEGAGTTPADSGAETPAAGAAPVEPAAPVKVSKKEQNKKAKEAQAQEAQSFQSSNITAMHALGNKKNRYSWMTGGAQGSTANRFAKSGGSGTATPKAQIDAKPAAAAKEKEAKGPTWGDWKEDSVDGHGIQLRDWVLVLERDGKEKKALQKAVNKLA</sequence>
<evidence type="ECO:0000256" key="1">
    <source>
        <dbReference type="ARBA" id="ARBA00004123"/>
    </source>
</evidence>
<reference evidence="12" key="1">
    <citation type="submission" date="2021-12" db="EMBL/GenBank/DDBJ databases">
        <authorList>
            <person name="Zaccaron A."/>
            <person name="Stergiopoulos I."/>
        </authorList>
    </citation>
    <scope>NUCLEOTIDE SEQUENCE</scope>
    <source>
        <strain evidence="12">Race5_Kim</strain>
    </source>
</reference>
<comment type="function">
    <text evidence="7">Functions as a component of the DNA-binding general transcription factor complex TFIID. Binding of TFIID to a promoter (with or without TATA element) is the initial step in pre-initiation complex (PIC) formation. TFIID plays a key role in the regulation of gene expression by RNA polymerase II through different activities such as transcription activator interaction, core promoter recognition and selectivity, TFIIA and TFIIB interaction, chromatin modification (histone acetylation by TAF1), facilitation of DNA opening and initiation of transcription.</text>
</comment>
<evidence type="ECO:0000256" key="2">
    <source>
        <dbReference type="ARBA" id="ARBA00006178"/>
    </source>
</evidence>
<feature type="compositionally biased region" description="Low complexity" evidence="10">
    <location>
        <begin position="463"/>
        <end position="480"/>
    </location>
</feature>